<feature type="transmembrane region" description="Helical" evidence="16">
    <location>
        <begin position="132"/>
        <end position="152"/>
    </location>
</feature>
<comment type="catalytic activity">
    <reaction evidence="15">
        <text>a ubiquinone + NADH + 5 H(+)(in) = a ubiquinol + NAD(+) + 4 H(+)(out)</text>
        <dbReference type="Rhea" id="RHEA:29091"/>
        <dbReference type="Rhea" id="RHEA-COMP:9565"/>
        <dbReference type="Rhea" id="RHEA-COMP:9566"/>
        <dbReference type="ChEBI" id="CHEBI:15378"/>
        <dbReference type="ChEBI" id="CHEBI:16389"/>
        <dbReference type="ChEBI" id="CHEBI:17976"/>
        <dbReference type="ChEBI" id="CHEBI:57540"/>
        <dbReference type="ChEBI" id="CHEBI:57945"/>
        <dbReference type="EC" id="7.1.1.2"/>
    </reaction>
</comment>
<dbReference type="EMBL" id="MK393943">
    <property type="protein sequence ID" value="QDI93333.1"/>
    <property type="molecule type" value="Genomic_DNA"/>
</dbReference>
<evidence type="ECO:0000256" key="11">
    <source>
        <dbReference type="ARBA" id="ARBA00023027"/>
    </source>
</evidence>
<evidence type="ECO:0000313" key="17">
    <source>
        <dbReference type="EMBL" id="QDI93333.1"/>
    </source>
</evidence>
<reference evidence="17" key="1">
    <citation type="journal article" date="2019" name="Methods Ecol Evol">
        <title>Cost efficient high throughput capture of museum arthropod specimen DNA using PCR generated baits.</title>
        <authorList>
            <person name="Knyshov A."/>
            <person name="Gordon E.R.L."/>
            <person name="Weirauch C."/>
        </authorList>
    </citation>
    <scope>NUCLEOTIDE SEQUENCE</scope>
</reference>
<comment type="similarity">
    <text evidence="2">Belongs to the complex I subunit 6 family.</text>
</comment>
<protein>
    <recommendedName>
        <fullName evidence="4">NADH-ubiquinone oxidoreductase chain 6</fullName>
        <ecNumber evidence="3">7.1.1.2</ecNumber>
    </recommendedName>
    <alternativeName>
        <fullName evidence="14">NADH dehydrogenase subunit 6</fullName>
    </alternativeName>
</protein>
<dbReference type="InterPro" id="IPR050269">
    <property type="entry name" value="ComplexI_Subunit6"/>
</dbReference>
<name>A0A514LNC5_9HEMI</name>
<evidence type="ECO:0000256" key="10">
    <source>
        <dbReference type="ARBA" id="ARBA00022989"/>
    </source>
</evidence>
<organism evidence="17">
    <name type="scientific">Roburocoris exiguus</name>
    <dbReference type="NCBI Taxonomy" id="2127001"/>
    <lineage>
        <taxon>Eukaryota</taxon>
        <taxon>Metazoa</taxon>
        <taxon>Ecdysozoa</taxon>
        <taxon>Arthropoda</taxon>
        <taxon>Hexapoda</taxon>
        <taxon>Insecta</taxon>
        <taxon>Pterygota</taxon>
        <taxon>Neoptera</taxon>
        <taxon>Paraneoptera</taxon>
        <taxon>Hemiptera</taxon>
        <taxon>Heteroptera</taxon>
        <taxon>Panheteroptera</taxon>
        <taxon>Cimicomorpha</taxon>
        <taxon>Miridae</taxon>
        <taxon>Phylini</taxon>
        <taxon>Roburocoris</taxon>
    </lineage>
</organism>
<evidence type="ECO:0000256" key="9">
    <source>
        <dbReference type="ARBA" id="ARBA00022982"/>
    </source>
</evidence>
<evidence type="ECO:0000256" key="4">
    <source>
        <dbReference type="ARBA" id="ARBA00021095"/>
    </source>
</evidence>
<dbReference type="EC" id="7.1.1.2" evidence="3"/>
<evidence type="ECO:0000256" key="15">
    <source>
        <dbReference type="ARBA" id="ARBA00049551"/>
    </source>
</evidence>
<keyword evidence="12 17" id="KW-0496">Mitochondrion</keyword>
<evidence type="ECO:0000256" key="3">
    <source>
        <dbReference type="ARBA" id="ARBA00012944"/>
    </source>
</evidence>
<dbReference type="PANTHER" id="PTHR11435:SF1">
    <property type="entry name" value="NADH-UBIQUINONE OXIDOREDUCTASE CHAIN 6"/>
    <property type="match status" value="1"/>
</dbReference>
<keyword evidence="5" id="KW-0813">Transport</keyword>
<evidence type="ECO:0000256" key="1">
    <source>
        <dbReference type="ARBA" id="ARBA00004225"/>
    </source>
</evidence>
<accession>A0A514LNC5</accession>
<proteinExistence type="inferred from homology"/>
<feature type="transmembrane region" description="Helical" evidence="16">
    <location>
        <begin position="43"/>
        <end position="65"/>
    </location>
</feature>
<gene>
    <name evidence="17" type="primary">ND6</name>
</gene>
<keyword evidence="10 16" id="KW-1133">Transmembrane helix</keyword>
<keyword evidence="13 16" id="KW-0472">Membrane</keyword>
<geneLocation type="mitochondrion" evidence="17"/>
<sequence>MTMMMLTMNMMFFFMNHPMSMGLILIIQTVIMGIISGMLMKTFWMSYILLITMLSGMLVLFVYMSSVASNEKFKNKTSLWVMFTASSIMSMLFLLLNNKMIIKNNYSGVEMLCLKTNEMFQMNKMFNLENSMITIMLVLYLLFTMIVSTHLVNISEGPMRMKIYV</sequence>
<dbReference type="GO" id="GO:0008137">
    <property type="term" value="F:NADH dehydrogenase (ubiquinone) activity"/>
    <property type="evidence" value="ECO:0007669"/>
    <property type="project" value="UniProtKB-EC"/>
</dbReference>
<evidence type="ECO:0000256" key="16">
    <source>
        <dbReference type="SAM" id="Phobius"/>
    </source>
</evidence>
<evidence type="ECO:0000256" key="14">
    <source>
        <dbReference type="ARBA" id="ARBA00031019"/>
    </source>
</evidence>
<keyword evidence="7 16" id="KW-0812">Transmembrane</keyword>
<dbReference type="GO" id="GO:0031966">
    <property type="term" value="C:mitochondrial membrane"/>
    <property type="evidence" value="ECO:0007669"/>
    <property type="project" value="UniProtKB-SubCell"/>
</dbReference>
<keyword evidence="8" id="KW-1278">Translocase</keyword>
<feature type="transmembrane region" description="Helical" evidence="16">
    <location>
        <begin position="77"/>
        <end position="96"/>
    </location>
</feature>
<dbReference type="AlphaFoldDB" id="A0A514LNC5"/>
<evidence type="ECO:0000256" key="5">
    <source>
        <dbReference type="ARBA" id="ARBA00022448"/>
    </source>
</evidence>
<evidence type="ECO:0000256" key="2">
    <source>
        <dbReference type="ARBA" id="ARBA00005698"/>
    </source>
</evidence>
<evidence type="ECO:0000256" key="7">
    <source>
        <dbReference type="ARBA" id="ARBA00022692"/>
    </source>
</evidence>
<evidence type="ECO:0000256" key="6">
    <source>
        <dbReference type="ARBA" id="ARBA00022660"/>
    </source>
</evidence>
<evidence type="ECO:0000256" key="8">
    <source>
        <dbReference type="ARBA" id="ARBA00022967"/>
    </source>
</evidence>
<evidence type="ECO:0000256" key="13">
    <source>
        <dbReference type="ARBA" id="ARBA00023136"/>
    </source>
</evidence>
<evidence type="ECO:0000256" key="12">
    <source>
        <dbReference type="ARBA" id="ARBA00023128"/>
    </source>
</evidence>
<keyword evidence="9" id="KW-0249">Electron transport</keyword>
<keyword evidence="6" id="KW-0679">Respiratory chain</keyword>
<keyword evidence="11" id="KW-0520">NAD</keyword>
<dbReference type="PANTHER" id="PTHR11435">
    <property type="entry name" value="NADH UBIQUINONE OXIDOREDUCTASE SUBUNIT ND6"/>
    <property type="match status" value="1"/>
</dbReference>
<comment type="subcellular location">
    <subcellularLocation>
        <location evidence="1">Mitochondrion membrane</location>
        <topology evidence="1">Multi-pass membrane protein</topology>
    </subcellularLocation>
</comment>